<evidence type="ECO:0000313" key="1">
    <source>
        <dbReference type="EMBL" id="QPI16507.1"/>
    </source>
</evidence>
<protein>
    <submittedName>
        <fullName evidence="1">Uncharacterized protein</fullName>
    </submittedName>
</protein>
<organism evidence="1">
    <name type="scientific">Virus NIOZ-UU157</name>
    <dbReference type="NCBI Taxonomy" id="2763269"/>
    <lineage>
        <taxon>Viruses</taxon>
    </lineage>
</organism>
<dbReference type="EMBL" id="MW030570">
    <property type="protein sequence ID" value="QPI16507.1"/>
    <property type="molecule type" value="Genomic_DNA"/>
</dbReference>
<sequence>MYKPSVFSKPNDSLTLANSAFSNPGSATKSYVKNFLIFTLPASSTVPAALLEICNGIPSSINA</sequence>
<reference evidence="1" key="1">
    <citation type="submission" date="2020-08" db="EMBL/GenBank/DDBJ databases">
        <title>Bridging the membrane lipid divide: bacteria of the FCB group superphylum have the potential to synthesize archaeal ether lipids.</title>
        <authorList>
            <person name="Villanueva L."/>
            <person name="von Meijenfeldt F.A.B."/>
            <person name="Westbye A.B."/>
            <person name="Yadav S."/>
            <person name="Hopmans E.C."/>
            <person name="Dutilh B.E."/>
            <person name="Sinninghe Damste J.S."/>
        </authorList>
    </citation>
    <scope>NUCLEOTIDE SEQUENCE</scope>
    <source>
        <strain evidence="1">NIOZ-UU157</strain>
    </source>
</reference>
<gene>
    <name evidence="1" type="ORF">NIOZUU157_00409</name>
</gene>
<proteinExistence type="predicted"/>
<accession>A0A7S9SSP4</accession>
<name>A0A7S9SSP4_9VIRU</name>